<reference evidence="2" key="1">
    <citation type="submission" date="2019-11" db="EMBL/GenBank/DDBJ databases">
        <authorList>
            <person name="Feng L."/>
        </authorList>
    </citation>
    <scope>NUCLEOTIDE SEQUENCE</scope>
    <source>
        <strain evidence="2">RgnavusLFYP36</strain>
    </source>
</reference>
<gene>
    <name evidence="2" type="ORF">RGLFYP36_01270</name>
</gene>
<feature type="region of interest" description="Disordered" evidence="1">
    <location>
        <begin position="19"/>
        <end position="38"/>
    </location>
</feature>
<feature type="compositionally biased region" description="Basic and acidic residues" evidence="1">
    <location>
        <begin position="26"/>
        <end position="38"/>
    </location>
</feature>
<proteinExistence type="predicted"/>
<accession>A0A6N3E208</accession>
<evidence type="ECO:0000256" key="1">
    <source>
        <dbReference type="SAM" id="MobiDB-lite"/>
    </source>
</evidence>
<protein>
    <submittedName>
        <fullName evidence="2">Uncharacterized protein</fullName>
    </submittedName>
</protein>
<dbReference type="EMBL" id="CACRUU010000075">
    <property type="protein sequence ID" value="VYU35706.1"/>
    <property type="molecule type" value="Genomic_DNA"/>
</dbReference>
<evidence type="ECO:0000313" key="2">
    <source>
        <dbReference type="EMBL" id="VYU35706.1"/>
    </source>
</evidence>
<dbReference type="AlphaFoldDB" id="A0A6N3E208"/>
<name>A0A6N3E208_MEDGN</name>
<organism evidence="2">
    <name type="scientific">Mediterraneibacter gnavus</name>
    <name type="common">Ruminococcus gnavus</name>
    <dbReference type="NCBI Taxonomy" id="33038"/>
    <lineage>
        <taxon>Bacteria</taxon>
        <taxon>Bacillati</taxon>
        <taxon>Bacillota</taxon>
        <taxon>Clostridia</taxon>
        <taxon>Lachnospirales</taxon>
        <taxon>Lachnospiraceae</taxon>
        <taxon>Mediterraneibacter</taxon>
    </lineage>
</organism>
<sequence length="99" mass="11646">MDLLKQQELPEDVKLYQEMEGQGSAEKGKESNKQEKDLSGSILDCMERYHTILSREQKEIIIESLEKGLTEDQVKHLMFYPAEKMYQYQRAFLLQNSSQ</sequence>